<dbReference type="Pfam" id="PF10418">
    <property type="entry name" value="DHODB_Fe-S_bind"/>
    <property type="match status" value="1"/>
</dbReference>
<dbReference type="EMBL" id="CP016893">
    <property type="protein sequence ID" value="AST58904.1"/>
    <property type="molecule type" value="Genomic_DNA"/>
</dbReference>
<evidence type="ECO:0000256" key="4">
    <source>
        <dbReference type="ARBA" id="ARBA00022714"/>
    </source>
</evidence>
<dbReference type="InterPro" id="IPR050353">
    <property type="entry name" value="PyrK_electron_transfer"/>
</dbReference>
<reference evidence="15 17" key="1">
    <citation type="submission" date="2016-08" db="EMBL/GenBank/DDBJ databases">
        <title>A novel genetic cassette of butanologenic Thermoanaerobacterium thermosaccharolyticum that directly convert cellulose to butanol.</title>
        <authorList>
            <person name="Li T."/>
            <person name="He J."/>
        </authorList>
    </citation>
    <scope>NUCLEOTIDE SEQUENCE [LARGE SCALE GENOMIC DNA]</scope>
    <source>
        <strain evidence="15 17">TG57</strain>
    </source>
</reference>
<protein>
    <recommendedName>
        <fullName evidence="11">Dihydroorotate dehydrogenase B (NAD(+)), electron transfer subunit</fullName>
    </recommendedName>
    <alternativeName>
        <fullName evidence="11">Dihydroorotate oxidase B, electron transfer subunit</fullName>
    </alternativeName>
</protein>
<name>A0A231VE18_THETR</name>
<evidence type="ECO:0000313" key="18">
    <source>
        <dbReference type="Proteomes" id="UP000215301"/>
    </source>
</evidence>
<dbReference type="GO" id="GO:0016491">
    <property type="term" value="F:oxidoreductase activity"/>
    <property type="evidence" value="ECO:0007669"/>
    <property type="project" value="InterPro"/>
</dbReference>
<dbReference type="Gene3D" id="2.10.240.10">
    <property type="entry name" value="Dihydroorotate dehydrogenase, electron transfer subunit"/>
    <property type="match status" value="1"/>
</dbReference>
<keyword evidence="6 11" id="KW-0274">FAD</keyword>
<dbReference type="GO" id="GO:0009055">
    <property type="term" value="F:electron transfer activity"/>
    <property type="evidence" value="ECO:0007669"/>
    <property type="project" value="UniProtKB-UniRule"/>
</dbReference>
<dbReference type="InterPro" id="IPR037117">
    <property type="entry name" value="Dihydroorotate_DH_ele_sf"/>
</dbReference>
<evidence type="ECO:0000256" key="6">
    <source>
        <dbReference type="ARBA" id="ARBA00022827"/>
    </source>
</evidence>
<dbReference type="PANTHER" id="PTHR43513:SF3">
    <property type="entry name" value="DIHYDROOROTATE DEHYDROGENASE B (NAD(+)), ELECTRON TRANSFER SUBUNIT-RELATED"/>
    <property type="match status" value="1"/>
</dbReference>
<feature type="binding site" evidence="11 13">
    <location>
        <position position="230"/>
    </location>
    <ligand>
        <name>[2Fe-2S] cluster</name>
        <dbReference type="ChEBI" id="CHEBI:190135"/>
    </ligand>
</feature>
<dbReference type="InterPro" id="IPR012165">
    <property type="entry name" value="Cyt_c3_hydrogenase_gsu"/>
</dbReference>
<feature type="binding site" evidence="11 12">
    <location>
        <begin position="66"/>
        <end position="67"/>
    </location>
    <ligand>
        <name>FAD</name>
        <dbReference type="ChEBI" id="CHEBI:57692"/>
    </ligand>
</feature>
<evidence type="ECO:0000256" key="1">
    <source>
        <dbReference type="ARBA" id="ARBA00006422"/>
    </source>
</evidence>
<comment type="cofactor">
    <cofactor evidence="11 12">
        <name>FAD</name>
        <dbReference type="ChEBI" id="CHEBI:57692"/>
    </cofactor>
    <text evidence="11 12">Binds 1 FAD per subunit.</text>
</comment>
<dbReference type="GO" id="GO:0051537">
    <property type="term" value="F:2 iron, 2 sulfur cluster binding"/>
    <property type="evidence" value="ECO:0007669"/>
    <property type="project" value="UniProtKB-KW"/>
</dbReference>
<evidence type="ECO:0000256" key="7">
    <source>
        <dbReference type="ARBA" id="ARBA00022975"/>
    </source>
</evidence>
<organism evidence="16 18">
    <name type="scientific">Thermoanaerobacterium thermosaccharolyticum</name>
    <name type="common">Clostridium thermosaccharolyticum</name>
    <dbReference type="NCBI Taxonomy" id="1517"/>
    <lineage>
        <taxon>Bacteria</taxon>
        <taxon>Bacillati</taxon>
        <taxon>Bacillota</taxon>
        <taxon>Clostridia</taxon>
        <taxon>Thermoanaerobacterales</taxon>
        <taxon>Thermoanaerobacteraceae</taxon>
        <taxon>Thermoanaerobacterium</taxon>
    </lineage>
</organism>
<evidence type="ECO:0000256" key="8">
    <source>
        <dbReference type="ARBA" id="ARBA00022982"/>
    </source>
</evidence>
<dbReference type="NCBIfam" id="NF000798">
    <property type="entry name" value="PRK00054.1-3"/>
    <property type="match status" value="1"/>
</dbReference>
<comment type="cofactor">
    <cofactor evidence="11">
        <name>[2Fe-2S] cluster</name>
        <dbReference type="ChEBI" id="CHEBI:190135"/>
    </cofactor>
    <text evidence="11">Binds 1 [2Fe-2S] cluster per subunit.</text>
</comment>
<dbReference type="Gene3D" id="2.40.30.10">
    <property type="entry name" value="Translation factors"/>
    <property type="match status" value="1"/>
</dbReference>
<comment type="similarity">
    <text evidence="1 11">Belongs to the PyrK family.</text>
</comment>
<dbReference type="InterPro" id="IPR017938">
    <property type="entry name" value="Riboflavin_synthase-like_b-brl"/>
</dbReference>
<evidence type="ECO:0000256" key="10">
    <source>
        <dbReference type="ARBA" id="ARBA00023014"/>
    </source>
</evidence>
<proteinExistence type="inferred from homology"/>
<keyword evidence="9 11" id="KW-0408">Iron</keyword>
<comment type="cofactor">
    <cofactor evidence="13">
        <name>[2Fe-2S] cluster</name>
        <dbReference type="ChEBI" id="CHEBI:190135"/>
    </cofactor>
    <text evidence="13">Binds 1 [2Fe-2S] cluster per subunit.</text>
</comment>
<feature type="binding site" evidence="11 13">
    <location>
        <position position="214"/>
    </location>
    <ligand>
        <name>[2Fe-2S] cluster</name>
        <dbReference type="ChEBI" id="CHEBI:190135"/>
    </ligand>
</feature>
<keyword evidence="8 11" id="KW-0249">Electron transport</keyword>
<feature type="binding site" evidence="11 13">
    <location>
        <position position="206"/>
    </location>
    <ligand>
        <name>[2Fe-2S] cluster</name>
        <dbReference type="ChEBI" id="CHEBI:190135"/>
    </ligand>
</feature>
<evidence type="ECO:0000256" key="3">
    <source>
        <dbReference type="ARBA" id="ARBA00022630"/>
    </source>
</evidence>
<dbReference type="Gene3D" id="3.40.50.80">
    <property type="entry name" value="Nucleotide-binding domain of ferredoxin-NADP reductase (FNR) module"/>
    <property type="match status" value="1"/>
</dbReference>
<evidence type="ECO:0000256" key="9">
    <source>
        <dbReference type="ARBA" id="ARBA00023004"/>
    </source>
</evidence>
<evidence type="ECO:0000256" key="12">
    <source>
        <dbReference type="PIRSR" id="PIRSR006816-1"/>
    </source>
</evidence>
<dbReference type="GO" id="GO:0044205">
    <property type="term" value="P:'de novo' UMP biosynthetic process"/>
    <property type="evidence" value="ECO:0007669"/>
    <property type="project" value="UniProtKB-UniRule"/>
</dbReference>
<feature type="binding site" evidence="11 13">
    <location>
        <position position="211"/>
    </location>
    <ligand>
        <name>[2Fe-2S] cluster</name>
        <dbReference type="ChEBI" id="CHEBI:190135"/>
    </ligand>
</feature>
<dbReference type="GO" id="GO:0050660">
    <property type="term" value="F:flavin adenine dinucleotide binding"/>
    <property type="evidence" value="ECO:0007669"/>
    <property type="project" value="InterPro"/>
</dbReference>
<dbReference type="EMBL" id="NKHD01000030">
    <property type="protein sequence ID" value="OXT06388.1"/>
    <property type="molecule type" value="Genomic_DNA"/>
</dbReference>
<evidence type="ECO:0000256" key="13">
    <source>
        <dbReference type="PIRSR" id="PIRSR006816-2"/>
    </source>
</evidence>
<dbReference type="GO" id="GO:0046872">
    <property type="term" value="F:metal ion binding"/>
    <property type="evidence" value="ECO:0007669"/>
    <property type="project" value="UniProtKB-KW"/>
</dbReference>
<dbReference type="InterPro" id="IPR019480">
    <property type="entry name" value="Dihydroorotate_DH_Fe-S-bd"/>
</dbReference>
<accession>A0A231VE18</accession>
<dbReference type="PRINTS" id="PR00409">
    <property type="entry name" value="PHDIOXRDTASE"/>
</dbReference>
<keyword evidence="10 11" id="KW-0411">Iron-sulfur</keyword>
<comment type="pathway">
    <text evidence="11">Pyrimidine metabolism; UMP biosynthesis via de novo pathway; orotate from (S)-dihydroorotate (NAD(+) route): step 1/1.</text>
</comment>
<evidence type="ECO:0000259" key="14">
    <source>
        <dbReference type="PROSITE" id="PS51384"/>
    </source>
</evidence>
<evidence type="ECO:0000256" key="5">
    <source>
        <dbReference type="ARBA" id="ARBA00022723"/>
    </source>
</evidence>
<comment type="caution">
    <text evidence="11">Lacks conserved residue(s) required for the propagation of feature annotation.</text>
</comment>
<dbReference type="AlphaFoldDB" id="A0A231VE18"/>
<keyword evidence="5 11" id="KW-0479">Metal-binding</keyword>
<dbReference type="SUPFAM" id="SSF63380">
    <property type="entry name" value="Riboflavin synthase domain-like"/>
    <property type="match status" value="1"/>
</dbReference>
<keyword evidence="7 11" id="KW-0665">Pyrimidine biosynthesis</keyword>
<keyword evidence="2 11" id="KW-0813">Transport</keyword>
<comment type="subunit">
    <text evidence="11">Heterotetramer of 2 PyrK and 2 PyrD type B subunits.</text>
</comment>
<reference evidence="16 18" key="2">
    <citation type="submission" date="2017-06" db="EMBL/GenBank/DDBJ databases">
        <title>Isolation and characterization of a thermophilic and butanogenic Thermoanaerobacterium thermosaccharolyticum M5 capable of efficient degradation of hemicellulose.</title>
        <authorList>
            <person name="Xin F."/>
            <person name="Jiang Y."/>
        </authorList>
    </citation>
    <scope>NUCLEOTIDE SEQUENCE [LARGE SCALE GENOMIC DNA]</scope>
    <source>
        <strain evidence="16 18">M5</strain>
    </source>
</reference>
<dbReference type="Proteomes" id="UP000214975">
    <property type="component" value="Chromosome"/>
</dbReference>
<evidence type="ECO:0000313" key="15">
    <source>
        <dbReference type="EMBL" id="AST58904.1"/>
    </source>
</evidence>
<evidence type="ECO:0000256" key="2">
    <source>
        <dbReference type="ARBA" id="ARBA00022448"/>
    </source>
</evidence>
<dbReference type="InterPro" id="IPR017927">
    <property type="entry name" value="FAD-bd_FR_type"/>
</dbReference>
<evidence type="ECO:0000313" key="16">
    <source>
        <dbReference type="EMBL" id="OXT06388.1"/>
    </source>
</evidence>
<evidence type="ECO:0000313" key="17">
    <source>
        <dbReference type="Proteomes" id="UP000214975"/>
    </source>
</evidence>
<dbReference type="HAMAP" id="MF_01211">
    <property type="entry name" value="DHODB_Fe_S_bind"/>
    <property type="match status" value="1"/>
</dbReference>
<gene>
    <name evidence="11" type="primary">pyrK</name>
    <name evidence="16" type="ORF">CE561_10535</name>
    <name evidence="15" type="ORF">Thert_03136</name>
</gene>
<dbReference type="PANTHER" id="PTHR43513">
    <property type="entry name" value="DIHYDROOROTATE DEHYDROGENASE B (NAD(+)), ELECTRON TRANSFER SUBUNIT"/>
    <property type="match status" value="1"/>
</dbReference>
<dbReference type="Proteomes" id="UP000215301">
    <property type="component" value="Unassembled WGS sequence"/>
</dbReference>
<keyword evidence="3 11" id="KW-0285">Flavoprotein</keyword>
<dbReference type="PIRSF" id="PIRSF006816">
    <property type="entry name" value="Cyc3_hyd_g"/>
    <property type="match status" value="1"/>
</dbReference>
<dbReference type="RefSeq" id="WP_094046057.1">
    <property type="nucleotide sequence ID" value="NZ_CP016893.1"/>
</dbReference>
<feature type="binding site" evidence="11 12">
    <location>
        <begin position="44"/>
        <end position="47"/>
    </location>
    <ligand>
        <name>FAD</name>
        <dbReference type="ChEBI" id="CHEBI:57692"/>
    </ligand>
</feature>
<dbReference type="SUPFAM" id="SSF52343">
    <property type="entry name" value="Ferredoxin reductase-like, C-terminal NADP-linked domain"/>
    <property type="match status" value="1"/>
</dbReference>
<dbReference type="PROSITE" id="PS51384">
    <property type="entry name" value="FAD_FR"/>
    <property type="match status" value="1"/>
</dbReference>
<sequence>MKHTIIRNDEIRSGVFRMEFDFADIPTPGQFVMIDCGGNTLLKRPFSICDFEKDKMTVVYEVRGKGTYNLSKMKISDEIDVTGPHGHGFDIFDKYNNILVVGGGIGIPPLLFLSKKLKSKNINIVLGFRSDAFLIDEFSKYGNVLITTEDGSYGMKGYVTDAMKEIINEADIIYGCGPKPMLNAVKDISEKYKIPCQISVEERMGCGIGACMTCACKTVAEDGYHYKKVCKDGPVFWAKEVVF</sequence>
<dbReference type="CDD" id="cd06218">
    <property type="entry name" value="DHOD_e_trans"/>
    <property type="match status" value="1"/>
</dbReference>
<dbReference type="UniPathway" id="UPA00070">
    <property type="reaction ID" value="UER00945"/>
</dbReference>
<comment type="function">
    <text evidence="11">Responsible for channeling the electrons from the oxidation of dihydroorotate from the FMN redox center in the PyrD type B subunit to the ultimate electron acceptor NAD(+).</text>
</comment>
<evidence type="ECO:0000256" key="11">
    <source>
        <dbReference type="HAMAP-Rule" id="MF_01211"/>
    </source>
</evidence>
<dbReference type="InterPro" id="IPR023455">
    <property type="entry name" value="Dihydroorotate_DHASE_ETsu"/>
</dbReference>
<keyword evidence="4 11" id="KW-0001">2Fe-2S</keyword>
<dbReference type="InterPro" id="IPR039261">
    <property type="entry name" value="FNR_nucleotide-bd"/>
</dbReference>
<feature type="domain" description="FAD-binding FR-type" evidence="14">
    <location>
        <begin position="1"/>
        <end position="91"/>
    </location>
</feature>